<dbReference type="PRINTS" id="PR00051">
    <property type="entry name" value="DNAA"/>
</dbReference>
<evidence type="ECO:0000256" key="1">
    <source>
        <dbReference type="ARBA" id="ARBA00022490"/>
    </source>
</evidence>
<dbReference type="InterPro" id="IPR020591">
    <property type="entry name" value="Chromosome_initiator_DnaA-like"/>
</dbReference>
<gene>
    <name evidence="9" type="ORF">LCGC14_1745350</name>
</gene>
<protein>
    <recommendedName>
        <fullName evidence="10">Chromosomal replication initiator protein DnaA</fullName>
    </recommendedName>
</protein>
<dbReference type="EMBL" id="LAZR01016027">
    <property type="protein sequence ID" value="KKM06303.1"/>
    <property type="molecule type" value="Genomic_DNA"/>
</dbReference>
<evidence type="ECO:0000256" key="3">
    <source>
        <dbReference type="ARBA" id="ARBA00022741"/>
    </source>
</evidence>
<dbReference type="CDD" id="cd00009">
    <property type="entry name" value="AAA"/>
    <property type="match status" value="1"/>
</dbReference>
<dbReference type="SMART" id="SM00760">
    <property type="entry name" value="Bac_DnaA_C"/>
    <property type="match status" value="1"/>
</dbReference>
<accession>A0A0F9K526</accession>
<dbReference type="PANTHER" id="PTHR30050:SF2">
    <property type="entry name" value="CHROMOSOMAL REPLICATION INITIATOR PROTEIN DNAA"/>
    <property type="match status" value="1"/>
</dbReference>
<dbReference type="SUPFAM" id="SSF52540">
    <property type="entry name" value="P-loop containing nucleoside triphosphate hydrolases"/>
    <property type="match status" value="1"/>
</dbReference>
<sequence>MKAWKIFLSDLEKKIGASTVRKWLYSLKIIKFDACNLYLEAENHFEARWFEEHIRPILKKGFYNENFHKIKVHLSVKNADLKSKTIKDVKNQIVSDPLETYLTFAFFIASEKNLMSVKLLKETIDKGSSFNPIFLYGPKGSGKTHLLQATANKFKEKNLNVFYVNAKSFTNHVVDAIRNSNMQEFRKAYRSLDVLIVDDIQIFSKKFATQEEFFHTFNTLHSNNKTIILSSNVPVNMLDDIEDRLISRFEWGISLFLEKLEKKELKIVLNNQASILNLHLNPQIEKFIIDNFKSIISIKKALKTLALNEHLENQKSLELNKIKNYLAPLIEQENEKILNQDIIINEVSIYFGITSKDILGRSQTKESTLPRQFSMYLCRELLKMPYMKIGKIFTRDHSTVMTSVKTIKKDLESKNPDIYSAFIEVSKKLNSFS</sequence>
<dbReference type="InterPro" id="IPR013317">
    <property type="entry name" value="DnaA_dom"/>
</dbReference>
<keyword evidence="2" id="KW-0235">DNA replication</keyword>
<keyword evidence="6" id="KW-0238">DNA-binding</keyword>
<evidence type="ECO:0000256" key="2">
    <source>
        <dbReference type="ARBA" id="ARBA00022705"/>
    </source>
</evidence>
<comment type="caution">
    <text evidence="9">The sequence shown here is derived from an EMBL/GenBank/DDBJ whole genome shotgun (WGS) entry which is preliminary data.</text>
</comment>
<dbReference type="GO" id="GO:0008289">
    <property type="term" value="F:lipid binding"/>
    <property type="evidence" value="ECO:0007669"/>
    <property type="project" value="UniProtKB-KW"/>
</dbReference>
<feature type="domain" description="AAA+ ATPase" evidence="7">
    <location>
        <begin position="129"/>
        <end position="257"/>
    </location>
</feature>
<dbReference type="InterPro" id="IPR027417">
    <property type="entry name" value="P-loop_NTPase"/>
</dbReference>
<keyword evidence="3" id="KW-0547">Nucleotide-binding</keyword>
<dbReference type="InterPro" id="IPR010921">
    <property type="entry name" value="Trp_repressor/repl_initiator"/>
</dbReference>
<dbReference type="AlphaFoldDB" id="A0A0F9K526"/>
<name>A0A0F9K526_9ZZZZ</name>
<dbReference type="PANTHER" id="PTHR30050">
    <property type="entry name" value="CHROMOSOMAL REPLICATION INITIATOR PROTEIN DNAA"/>
    <property type="match status" value="1"/>
</dbReference>
<dbReference type="InterPro" id="IPR013159">
    <property type="entry name" value="DnaA_C"/>
</dbReference>
<dbReference type="GO" id="GO:0006275">
    <property type="term" value="P:regulation of DNA replication"/>
    <property type="evidence" value="ECO:0007669"/>
    <property type="project" value="InterPro"/>
</dbReference>
<proteinExistence type="predicted"/>
<dbReference type="GO" id="GO:0006270">
    <property type="term" value="P:DNA replication initiation"/>
    <property type="evidence" value="ECO:0007669"/>
    <property type="project" value="InterPro"/>
</dbReference>
<dbReference type="Pfam" id="PF00308">
    <property type="entry name" value="Bac_DnaA"/>
    <property type="match status" value="1"/>
</dbReference>
<evidence type="ECO:0008006" key="10">
    <source>
        <dbReference type="Google" id="ProtNLM"/>
    </source>
</evidence>
<dbReference type="Gene3D" id="3.40.50.300">
    <property type="entry name" value="P-loop containing nucleotide triphosphate hydrolases"/>
    <property type="match status" value="1"/>
</dbReference>
<dbReference type="Pfam" id="PF08299">
    <property type="entry name" value="Bac_DnaA_C"/>
    <property type="match status" value="1"/>
</dbReference>
<dbReference type="InterPro" id="IPR003593">
    <property type="entry name" value="AAA+_ATPase"/>
</dbReference>
<dbReference type="Gene3D" id="3.30.300.180">
    <property type="match status" value="1"/>
</dbReference>
<evidence type="ECO:0000256" key="5">
    <source>
        <dbReference type="ARBA" id="ARBA00023121"/>
    </source>
</evidence>
<dbReference type="InterPro" id="IPR038454">
    <property type="entry name" value="DnaA_N_sf"/>
</dbReference>
<keyword evidence="1" id="KW-0963">Cytoplasm</keyword>
<organism evidence="9">
    <name type="scientific">marine sediment metagenome</name>
    <dbReference type="NCBI Taxonomy" id="412755"/>
    <lineage>
        <taxon>unclassified sequences</taxon>
        <taxon>metagenomes</taxon>
        <taxon>ecological metagenomes</taxon>
    </lineage>
</organism>
<evidence type="ECO:0000256" key="6">
    <source>
        <dbReference type="ARBA" id="ARBA00023125"/>
    </source>
</evidence>
<dbReference type="GO" id="GO:0003688">
    <property type="term" value="F:DNA replication origin binding"/>
    <property type="evidence" value="ECO:0007669"/>
    <property type="project" value="TreeGrafter"/>
</dbReference>
<dbReference type="SUPFAM" id="SSF48295">
    <property type="entry name" value="TrpR-like"/>
    <property type="match status" value="1"/>
</dbReference>
<dbReference type="Gene3D" id="1.10.1750.10">
    <property type="match status" value="1"/>
</dbReference>
<dbReference type="GO" id="GO:0005886">
    <property type="term" value="C:plasma membrane"/>
    <property type="evidence" value="ECO:0007669"/>
    <property type="project" value="TreeGrafter"/>
</dbReference>
<evidence type="ECO:0000259" key="8">
    <source>
        <dbReference type="SMART" id="SM00760"/>
    </source>
</evidence>
<dbReference type="GO" id="GO:0005524">
    <property type="term" value="F:ATP binding"/>
    <property type="evidence" value="ECO:0007669"/>
    <property type="project" value="UniProtKB-KW"/>
</dbReference>
<dbReference type="Pfam" id="PF11638">
    <property type="entry name" value="DnaA_N"/>
    <property type="match status" value="1"/>
</dbReference>
<dbReference type="SMART" id="SM00382">
    <property type="entry name" value="AAA"/>
    <property type="match status" value="1"/>
</dbReference>
<feature type="domain" description="Chromosomal replication initiator DnaA C-terminal" evidence="8">
    <location>
        <begin position="339"/>
        <end position="407"/>
    </location>
</feature>
<keyword evidence="5" id="KW-0446">Lipid-binding</keyword>
<evidence type="ECO:0000313" key="9">
    <source>
        <dbReference type="EMBL" id="KKM06303.1"/>
    </source>
</evidence>
<evidence type="ECO:0000256" key="4">
    <source>
        <dbReference type="ARBA" id="ARBA00022840"/>
    </source>
</evidence>
<evidence type="ECO:0000259" key="7">
    <source>
        <dbReference type="SMART" id="SM00382"/>
    </source>
</evidence>
<dbReference type="InterPro" id="IPR024633">
    <property type="entry name" value="DnaA_N_dom"/>
</dbReference>
<reference evidence="9" key="1">
    <citation type="journal article" date="2015" name="Nature">
        <title>Complex archaea that bridge the gap between prokaryotes and eukaryotes.</title>
        <authorList>
            <person name="Spang A."/>
            <person name="Saw J.H."/>
            <person name="Jorgensen S.L."/>
            <person name="Zaremba-Niedzwiedzka K."/>
            <person name="Martijn J."/>
            <person name="Lind A.E."/>
            <person name="van Eijk R."/>
            <person name="Schleper C."/>
            <person name="Guy L."/>
            <person name="Ettema T.J."/>
        </authorList>
    </citation>
    <scope>NUCLEOTIDE SEQUENCE</scope>
</reference>
<dbReference type="CDD" id="cd06571">
    <property type="entry name" value="Bac_DnaA_C"/>
    <property type="match status" value="1"/>
</dbReference>
<keyword evidence="4" id="KW-0067">ATP-binding</keyword>